<dbReference type="GO" id="GO:0019303">
    <property type="term" value="P:D-ribose catabolic process"/>
    <property type="evidence" value="ECO:0007669"/>
    <property type="project" value="UniProtKB-UniRule"/>
</dbReference>
<feature type="binding site" evidence="10">
    <location>
        <position position="140"/>
    </location>
    <ligand>
        <name>substrate</name>
    </ligand>
</feature>
<gene>
    <name evidence="10 13" type="primary">rbsK</name>
    <name evidence="13" type="ORF">I6U48_10255</name>
</gene>
<evidence type="ECO:0000256" key="2">
    <source>
        <dbReference type="ARBA" id="ARBA00022679"/>
    </source>
</evidence>
<comment type="caution">
    <text evidence="13">The sequence shown here is derived from an EMBL/GenBank/DDBJ whole genome shotgun (WGS) entry which is preliminary data.</text>
</comment>
<evidence type="ECO:0000256" key="5">
    <source>
        <dbReference type="ARBA" id="ARBA00022777"/>
    </source>
</evidence>
<dbReference type="PROSITE" id="PS00584">
    <property type="entry name" value="PFKB_KINASES_2"/>
    <property type="match status" value="1"/>
</dbReference>
<comment type="similarity">
    <text evidence="10">Belongs to the carbohydrate kinase PfkB family. Ribokinase subfamily.</text>
</comment>
<keyword evidence="4 10" id="KW-0547">Nucleotide-binding</keyword>
<comment type="caution">
    <text evidence="10">Lacks conserved residue(s) required for the propagation of feature annotation.</text>
</comment>
<dbReference type="HAMAP" id="MF_01987">
    <property type="entry name" value="Ribokinase"/>
    <property type="match status" value="1"/>
</dbReference>
<feature type="binding site" evidence="10">
    <location>
        <position position="246"/>
    </location>
    <ligand>
        <name>K(+)</name>
        <dbReference type="ChEBI" id="CHEBI:29103"/>
    </ligand>
</feature>
<feature type="binding site" evidence="10">
    <location>
        <begin position="220"/>
        <end position="225"/>
    </location>
    <ligand>
        <name>ATP</name>
        <dbReference type="ChEBI" id="CHEBI:30616"/>
    </ligand>
</feature>
<evidence type="ECO:0000256" key="3">
    <source>
        <dbReference type="ARBA" id="ARBA00022723"/>
    </source>
</evidence>
<comment type="catalytic activity">
    <reaction evidence="10">
        <text>D-ribose + ATP = D-ribose 5-phosphate + ADP + H(+)</text>
        <dbReference type="Rhea" id="RHEA:13697"/>
        <dbReference type="ChEBI" id="CHEBI:15378"/>
        <dbReference type="ChEBI" id="CHEBI:30616"/>
        <dbReference type="ChEBI" id="CHEBI:47013"/>
        <dbReference type="ChEBI" id="CHEBI:78346"/>
        <dbReference type="ChEBI" id="CHEBI:456216"/>
        <dbReference type="EC" id="2.7.1.15"/>
    </reaction>
</comment>
<dbReference type="NCBIfam" id="TIGR02152">
    <property type="entry name" value="D_ribokin_bact"/>
    <property type="match status" value="1"/>
</dbReference>
<keyword evidence="8 10" id="KW-0630">Potassium</keyword>
<dbReference type="InterPro" id="IPR011877">
    <property type="entry name" value="Ribokinase"/>
</dbReference>
<feature type="binding site" evidence="10">
    <location>
        <position position="184"/>
    </location>
    <ligand>
        <name>ATP</name>
        <dbReference type="ChEBI" id="CHEBI:30616"/>
    </ligand>
</feature>
<sequence length="310" mass="33591">MNRICILGSINMDLVLRVDRMVKSGETILSKDYKKISGGKGANQAVAAKRLGCNVCFIGKVGDDENGYQLMKILEKDQIDISNIKYSKSSPTGMAIITVDDSGSNSIIVIPGANMEISEKDIEEAEEIIKNSKLLIAQFETPLESIINAFRVAKANGVTTILNPAPAKKVPDELLKLTDIIIPNETEAFDLTGVKVEDIEGVKKAAKVFVEKGVKFVIITLGERGAALLDDEKLSIVQAHKVKAIDTTAAGDSFIGALASKLQSEDKIDFETIERAIKFSNKVSSIVVQRQGAQPSLPHLEEVISEYGEE</sequence>
<evidence type="ECO:0000256" key="10">
    <source>
        <dbReference type="HAMAP-Rule" id="MF_01987"/>
    </source>
</evidence>
<comment type="subcellular location">
    <subcellularLocation>
        <location evidence="10">Cytoplasm</location>
    </subcellularLocation>
</comment>
<evidence type="ECO:0000313" key="14">
    <source>
        <dbReference type="Proteomes" id="UP000694308"/>
    </source>
</evidence>
<dbReference type="Proteomes" id="UP000694308">
    <property type="component" value="Unassembled WGS sequence"/>
</dbReference>
<keyword evidence="5 10" id="KW-0418">Kinase</keyword>
<accession>A0A949X2I0</accession>
<evidence type="ECO:0000256" key="8">
    <source>
        <dbReference type="ARBA" id="ARBA00022958"/>
    </source>
</evidence>
<reference evidence="13" key="1">
    <citation type="submission" date="2020-12" db="EMBL/GenBank/DDBJ databases">
        <title>Clostridium thailandense sp. nov., a novel acetogenic bacterium isolated from peat land soil in Thailand.</title>
        <authorList>
            <person name="Chaikitkaew S."/>
            <person name="Birkeland N.K."/>
        </authorList>
    </citation>
    <scope>NUCLEOTIDE SEQUENCE</scope>
    <source>
        <strain evidence="13">PL3</strain>
    </source>
</reference>
<evidence type="ECO:0000256" key="1">
    <source>
        <dbReference type="ARBA" id="ARBA00022490"/>
    </source>
</evidence>
<dbReference type="PANTHER" id="PTHR10584:SF166">
    <property type="entry name" value="RIBOKINASE"/>
    <property type="match status" value="1"/>
</dbReference>
<dbReference type="EC" id="2.7.1.15" evidence="10 11"/>
<dbReference type="CDD" id="cd01174">
    <property type="entry name" value="ribokinase"/>
    <property type="match status" value="1"/>
</dbReference>
<organism evidence="13 14">
    <name type="scientific">Clostridium thailandense</name>
    <dbReference type="NCBI Taxonomy" id="2794346"/>
    <lineage>
        <taxon>Bacteria</taxon>
        <taxon>Bacillati</taxon>
        <taxon>Bacillota</taxon>
        <taxon>Clostridia</taxon>
        <taxon>Eubacteriales</taxon>
        <taxon>Clostridiaceae</taxon>
        <taxon>Clostridium</taxon>
    </lineage>
</organism>
<evidence type="ECO:0000256" key="11">
    <source>
        <dbReference type="NCBIfam" id="TIGR02152"/>
    </source>
</evidence>
<evidence type="ECO:0000313" key="13">
    <source>
        <dbReference type="EMBL" id="MBV7273289.1"/>
    </source>
</evidence>
<dbReference type="RefSeq" id="WP_218320319.1">
    <property type="nucleotide sequence ID" value="NZ_JAEEGC010000041.1"/>
</dbReference>
<dbReference type="GO" id="GO:0046872">
    <property type="term" value="F:metal ion binding"/>
    <property type="evidence" value="ECO:0007669"/>
    <property type="project" value="UniProtKB-KW"/>
</dbReference>
<comment type="function">
    <text evidence="10">Catalyzes the phosphorylation of ribose at O-5 in a reaction requiring ATP and magnesium. The resulting D-ribose-5-phosphate can then be used either for sythesis of nucleotides, histidine, and tryptophan, or as a component of the pentose phosphate pathway.</text>
</comment>
<comment type="pathway">
    <text evidence="10">Carbohydrate metabolism; D-ribose degradation; D-ribose 5-phosphate from beta-D-ribopyranose: step 2/2.</text>
</comment>
<keyword evidence="2 10" id="KW-0808">Transferase</keyword>
<evidence type="ECO:0000256" key="6">
    <source>
        <dbReference type="ARBA" id="ARBA00022840"/>
    </source>
</evidence>
<comment type="subunit">
    <text evidence="10">Homodimer.</text>
</comment>
<feature type="binding site" evidence="10">
    <location>
        <position position="287"/>
    </location>
    <ligand>
        <name>K(+)</name>
        <dbReference type="ChEBI" id="CHEBI:29103"/>
    </ligand>
</feature>
<dbReference type="InterPro" id="IPR002173">
    <property type="entry name" value="Carboh/pur_kinase_PfkB_CS"/>
</dbReference>
<keyword evidence="7 10" id="KW-0460">Magnesium</keyword>
<keyword evidence="9 10" id="KW-0119">Carbohydrate metabolism</keyword>
<name>A0A949X2I0_9CLOT</name>
<dbReference type="AlphaFoldDB" id="A0A949X2I0"/>
<keyword evidence="14" id="KW-1185">Reference proteome</keyword>
<protein>
    <recommendedName>
        <fullName evidence="10 11">Ribokinase</fullName>
        <shortName evidence="10">RK</shortName>
        <ecNumber evidence="10 11">2.7.1.15</ecNumber>
    </recommendedName>
</protein>
<comment type="activity regulation">
    <text evidence="10">Activated by a monovalent cation that binds near, but not in, the active site. The most likely occupant of the site in vivo is potassium. Ion binding induces a conformational change that may alter substrate affinity.</text>
</comment>
<feature type="domain" description="Carbohydrate kinase PfkB" evidence="12">
    <location>
        <begin position="1"/>
        <end position="299"/>
    </location>
</feature>
<feature type="binding site" evidence="10">
    <location>
        <position position="281"/>
    </location>
    <ligand>
        <name>ATP</name>
        <dbReference type="ChEBI" id="CHEBI:30616"/>
    </ligand>
</feature>
<dbReference type="InterPro" id="IPR011611">
    <property type="entry name" value="PfkB_dom"/>
</dbReference>
<dbReference type="Pfam" id="PF00294">
    <property type="entry name" value="PfkB"/>
    <property type="match status" value="1"/>
</dbReference>
<proteinExistence type="inferred from homology"/>
<dbReference type="GO" id="GO:0005829">
    <property type="term" value="C:cytosol"/>
    <property type="evidence" value="ECO:0007669"/>
    <property type="project" value="TreeGrafter"/>
</dbReference>
<evidence type="ECO:0000256" key="9">
    <source>
        <dbReference type="ARBA" id="ARBA00023277"/>
    </source>
</evidence>
<evidence type="ECO:0000259" key="12">
    <source>
        <dbReference type="Pfam" id="PF00294"/>
    </source>
</evidence>
<feature type="binding site" evidence="10">
    <location>
        <begin position="39"/>
        <end position="43"/>
    </location>
    <ligand>
        <name>substrate</name>
    </ligand>
</feature>
<feature type="binding site" evidence="10">
    <location>
        <position position="248"/>
    </location>
    <ligand>
        <name>K(+)</name>
        <dbReference type="ChEBI" id="CHEBI:29103"/>
    </ligand>
</feature>
<feature type="binding site" evidence="10">
    <location>
        <position position="296"/>
    </location>
    <ligand>
        <name>K(+)</name>
        <dbReference type="ChEBI" id="CHEBI:29103"/>
    </ligand>
</feature>
<feature type="binding site" evidence="10">
    <location>
        <begin position="11"/>
        <end position="13"/>
    </location>
    <ligand>
        <name>substrate</name>
    </ligand>
</feature>
<keyword evidence="1 10" id="KW-0963">Cytoplasm</keyword>
<dbReference type="GO" id="GO:0005524">
    <property type="term" value="F:ATP binding"/>
    <property type="evidence" value="ECO:0007669"/>
    <property type="project" value="UniProtKB-UniRule"/>
</dbReference>
<feature type="binding site" evidence="10">
    <location>
        <position position="290"/>
    </location>
    <ligand>
        <name>K(+)</name>
        <dbReference type="ChEBI" id="CHEBI:29103"/>
    </ligand>
</feature>
<dbReference type="FunFam" id="3.40.1190.20:FF:000012">
    <property type="entry name" value="Ribokinase"/>
    <property type="match status" value="1"/>
</dbReference>
<dbReference type="PANTHER" id="PTHR10584">
    <property type="entry name" value="SUGAR KINASE"/>
    <property type="match status" value="1"/>
</dbReference>
<evidence type="ECO:0000256" key="7">
    <source>
        <dbReference type="ARBA" id="ARBA00022842"/>
    </source>
</evidence>
<keyword evidence="3 10" id="KW-0479">Metal-binding</keyword>
<feature type="active site" description="Proton acceptor" evidence="10">
    <location>
        <position position="252"/>
    </location>
</feature>
<keyword evidence="6 10" id="KW-0067">ATP-binding</keyword>
<dbReference type="NCBIfam" id="NF008353">
    <property type="entry name" value="PRK11142.1"/>
    <property type="match status" value="1"/>
</dbReference>
<evidence type="ECO:0000256" key="4">
    <source>
        <dbReference type="ARBA" id="ARBA00022741"/>
    </source>
</evidence>
<feature type="binding site" evidence="10">
    <location>
        <position position="252"/>
    </location>
    <ligand>
        <name>substrate</name>
    </ligand>
</feature>
<feature type="binding site" evidence="10">
    <location>
        <begin position="251"/>
        <end position="252"/>
    </location>
    <ligand>
        <name>ATP</name>
        <dbReference type="ChEBI" id="CHEBI:30616"/>
    </ligand>
</feature>
<dbReference type="EMBL" id="JAEEGC010000041">
    <property type="protein sequence ID" value="MBV7273289.1"/>
    <property type="molecule type" value="Genomic_DNA"/>
</dbReference>
<dbReference type="GO" id="GO:0004747">
    <property type="term" value="F:ribokinase activity"/>
    <property type="evidence" value="ECO:0007669"/>
    <property type="project" value="UniProtKB-UniRule"/>
</dbReference>
<feature type="binding site" evidence="10">
    <location>
        <position position="292"/>
    </location>
    <ligand>
        <name>K(+)</name>
        <dbReference type="ChEBI" id="CHEBI:29103"/>
    </ligand>
</feature>
<comment type="cofactor">
    <cofactor evidence="10">
        <name>Mg(2+)</name>
        <dbReference type="ChEBI" id="CHEBI:18420"/>
    </cofactor>
    <text evidence="10">Requires a divalent cation, most likely magnesium in vivo, as an electrophilic catalyst to aid phosphoryl group transfer. It is the chelate of the metal and the nucleotide that is the actual substrate.</text>
</comment>